<protein>
    <submittedName>
        <fullName evidence="8">Uncharacterized protein</fullName>
    </submittedName>
</protein>
<comment type="subcellular location">
    <subcellularLocation>
        <location evidence="2">Cytoplasm</location>
    </subcellularLocation>
    <subcellularLocation>
        <location evidence="1">Nucleus</location>
    </subcellularLocation>
</comment>
<accession>A0ABD1LWM8</accession>
<keyword evidence="5" id="KW-0963">Cytoplasm</keyword>
<dbReference type="GO" id="GO:0005634">
    <property type="term" value="C:nucleus"/>
    <property type="evidence" value="ECO:0007669"/>
    <property type="project" value="UniProtKB-SubCell"/>
</dbReference>
<dbReference type="GO" id="GO:0015031">
    <property type="term" value="P:protein transport"/>
    <property type="evidence" value="ECO:0007669"/>
    <property type="project" value="UniProtKB-KW"/>
</dbReference>
<evidence type="ECO:0000256" key="4">
    <source>
        <dbReference type="ARBA" id="ARBA00022448"/>
    </source>
</evidence>
<evidence type="ECO:0000256" key="1">
    <source>
        <dbReference type="ARBA" id="ARBA00004123"/>
    </source>
</evidence>
<keyword evidence="4" id="KW-0813">Transport</keyword>
<evidence type="ECO:0000256" key="7">
    <source>
        <dbReference type="ARBA" id="ARBA00023242"/>
    </source>
</evidence>
<evidence type="ECO:0000313" key="9">
    <source>
        <dbReference type="Proteomes" id="UP001603857"/>
    </source>
</evidence>
<evidence type="ECO:0000256" key="5">
    <source>
        <dbReference type="ARBA" id="ARBA00022490"/>
    </source>
</evidence>
<gene>
    <name evidence="8" type="ORF">Fmac_021349</name>
</gene>
<dbReference type="PANTHER" id="PTHR12596:SF2">
    <property type="entry name" value="EXPORTIN-7 ISOFORM X1"/>
    <property type="match status" value="1"/>
</dbReference>
<proteinExistence type="inferred from homology"/>
<keyword evidence="6" id="KW-0653">Protein transport</keyword>
<dbReference type="EMBL" id="JBGMDY010000007">
    <property type="protein sequence ID" value="KAL2327922.1"/>
    <property type="molecule type" value="Genomic_DNA"/>
</dbReference>
<organism evidence="8 9">
    <name type="scientific">Flemingia macrophylla</name>
    <dbReference type="NCBI Taxonomy" id="520843"/>
    <lineage>
        <taxon>Eukaryota</taxon>
        <taxon>Viridiplantae</taxon>
        <taxon>Streptophyta</taxon>
        <taxon>Embryophyta</taxon>
        <taxon>Tracheophyta</taxon>
        <taxon>Spermatophyta</taxon>
        <taxon>Magnoliopsida</taxon>
        <taxon>eudicotyledons</taxon>
        <taxon>Gunneridae</taxon>
        <taxon>Pentapetalae</taxon>
        <taxon>rosids</taxon>
        <taxon>fabids</taxon>
        <taxon>Fabales</taxon>
        <taxon>Fabaceae</taxon>
        <taxon>Papilionoideae</taxon>
        <taxon>50 kb inversion clade</taxon>
        <taxon>NPAAA clade</taxon>
        <taxon>indigoferoid/millettioid clade</taxon>
        <taxon>Phaseoleae</taxon>
        <taxon>Flemingia</taxon>
    </lineage>
</organism>
<reference evidence="8 9" key="1">
    <citation type="submission" date="2024-08" db="EMBL/GenBank/DDBJ databases">
        <title>Insights into the chromosomal genome structure of Flemingia macrophylla.</title>
        <authorList>
            <person name="Ding Y."/>
            <person name="Zhao Y."/>
            <person name="Bi W."/>
            <person name="Wu M."/>
            <person name="Zhao G."/>
            <person name="Gong Y."/>
            <person name="Li W."/>
            <person name="Zhang P."/>
        </authorList>
    </citation>
    <scope>NUCLEOTIDE SEQUENCE [LARGE SCALE GENOMIC DNA]</scope>
    <source>
        <strain evidence="8">DYQJB</strain>
        <tissue evidence="8">Leaf</tissue>
    </source>
</reference>
<name>A0ABD1LWM8_9FABA</name>
<evidence type="ECO:0000256" key="6">
    <source>
        <dbReference type="ARBA" id="ARBA00022927"/>
    </source>
</evidence>
<keyword evidence="7" id="KW-0539">Nucleus</keyword>
<evidence type="ECO:0000313" key="8">
    <source>
        <dbReference type="EMBL" id="KAL2327922.1"/>
    </source>
</evidence>
<evidence type="ECO:0000256" key="3">
    <source>
        <dbReference type="ARBA" id="ARBA00009466"/>
    </source>
</evidence>
<dbReference type="GO" id="GO:0005737">
    <property type="term" value="C:cytoplasm"/>
    <property type="evidence" value="ECO:0007669"/>
    <property type="project" value="UniProtKB-SubCell"/>
</dbReference>
<evidence type="ECO:0000256" key="2">
    <source>
        <dbReference type="ARBA" id="ARBA00004496"/>
    </source>
</evidence>
<dbReference type="AlphaFoldDB" id="A0ABD1LWM8"/>
<dbReference type="InterPro" id="IPR044189">
    <property type="entry name" value="XPO4/7-like"/>
</dbReference>
<comment type="similarity">
    <text evidence="3">Belongs to the exportin family.</text>
</comment>
<comment type="caution">
    <text evidence="8">The sequence shown here is derived from an EMBL/GenBank/DDBJ whole genome shotgun (WGS) entry which is preliminary data.</text>
</comment>
<sequence>MSFVGHSLGSEALRSRGRALLDTHSAWRPFPAKGEPCWLLTQFGGLFEMRTSLVGYSLCSKALLNQRQDIVRNLPRFGVLSGRGQDIGRNLPCRRALLSRGQHSNYDFIQLRVLPNQCQDIMRDIPRLGASPIRGHLSISPCLASYHGFLDCGKSRPKPTFADQESNQCKNCASNSVYHLLGTWSRLVSSVPYLKGDAPTLLDEFIPKITESFITSRFNSVQAGLPDDLFENSLDNAELLQDQLDCFRYLCKFHSECLMMLQCLEWEPSGSFYQSSVSKLSQNGAAGTSRISYIQDIANPTLP</sequence>
<dbReference type="PANTHER" id="PTHR12596">
    <property type="entry name" value="EXPORTIN 4,7-RELATED"/>
    <property type="match status" value="1"/>
</dbReference>
<keyword evidence="9" id="KW-1185">Reference proteome</keyword>
<dbReference type="Proteomes" id="UP001603857">
    <property type="component" value="Unassembled WGS sequence"/>
</dbReference>